<feature type="transmembrane region" description="Helical" evidence="1">
    <location>
        <begin position="125"/>
        <end position="145"/>
    </location>
</feature>
<feature type="transmembrane region" description="Helical" evidence="1">
    <location>
        <begin position="157"/>
        <end position="174"/>
    </location>
</feature>
<dbReference type="OrthoDB" id="9759690at2"/>
<comment type="caution">
    <text evidence="2">The sequence shown here is derived from an EMBL/GenBank/DDBJ whole genome shotgun (WGS) entry which is preliminary data.</text>
</comment>
<evidence type="ECO:0000313" key="2">
    <source>
        <dbReference type="EMBL" id="PQL90683.1"/>
    </source>
</evidence>
<dbReference type="Proteomes" id="UP000238042">
    <property type="component" value="Unassembled WGS sequence"/>
</dbReference>
<dbReference type="AlphaFoldDB" id="A0A2S8A7Z9"/>
<accession>A0A2S8A7Z9</accession>
<evidence type="ECO:0000256" key="1">
    <source>
        <dbReference type="SAM" id="Phobius"/>
    </source>
</evidence>
<dbReference type="PANTHER" id="PTHR13325:SF3">
    <property type="entry name" value="MEMBRANE-BOUND TRANSCRIPTION FACTOR SITE-2 PROTEASE"/>
    <property type="match status" value="1"/>
</dbReference>
<feature type="transmembrane region" description="Helical" evidence="1">
    <location>
        <begin position="306"/>
        <end position="327"/>
    </location>
</feature>
<keyword evidence="1" id="KW-0472">Membrane</keyword>
<proteinExistence type="predicted"/>
<keyword evidence="3" id="KW-1185">Reference proteome</keyword>
<name>A0A2S8A7Z9_9FLAO</name>
<sequence>MPKIAGNIEFTNFSKSEYLLHDTIQNHYVKISNEVYDLLCLIDGKKSIHDIIIAYNNQYDLELTEEFVHDLLYKKLQPYGLLEGENENLKKYKKPGYLNLSFIIFNENLLKKITPFFGFLFKSKISICVIILCIGIIGSCLYYHFDLYSSFNLRNSLIYFFILMAMSTTFHEIGHASSANYFGAKHGGIGGGFYLFTPVYYADVTDVWRLPKKQRIVVNLAGMYFELIFCSLIVVFATLILKNSFLAVLASIVCIKTLNNLNPFLRSDGYWIFSDIINKPNLMSHAGKKVLSIFSKKQKKWKGEDFLLFFYGLISYSIILLFVYYVIIKNPNSILLFPKNLYNFFKNLFTRGAEFSFSEFAQLLVPMLFFYLLFNFIKGFIISKKDKLSKS</sequence>
<dbReference type="PANTHER" id="PTHR13325">
    <property type="entry name" value="PROTEASE M50 MEMBRANE-BOUND TRANSCRIPTION FACTOR SITE 2 PROTEASE"/>
    <property type="match status" value="1"/>
</dbReference>
<gene>
    <name evidence="2" type="ORF">C4S77_11155</name>
</gene>
<dbReference type="GO" id="GO:0004222">
    <property type="term" value="F:metalloendopeptidase activity"/>
    <property type="evidence" value="ECO:0007669"/>
    <property type="project" value="InterPro"/>
</dbReference>
<feature type="transmembrane region" description="Helical" evidence="1">
    <location>
        <begin position="221"/>
        <end position="241"/>
    </location>
</feature>
<dbReference type="InterPro" id="IPR001193">
    <property type="entry name" value="MBTPS2"/>
</dbReference>
<evidence type="ECO:0000313" key="3">
    <source>
        <dbReference type="Proteomes" id="UP000238042"/>
    </source>
</evidence>
<dbReference type="GO" id="GO:0005737">
    <property type="term" value="C:cytoplasm"/>
    <property type="evidence" value="ECO:0007669"/>
    <property type="project" value="TreeGrafter"/>
</dbReference>
<protein>
    <submittedName>
        <fullName evidence="2">Peptidase, M50 family protein</fullName>
    </submittedName>
</protein>
<organism evidence="2 3">
    <name type="scientific">Apibacter adventoris</name>
    <dbReference type="NCBI Taxonomy" id="1679466"/>
    <lineage>
        <taxon>Bacteria</taxon>
        <taxon>Pseudomonadati</taxon>
        <taxon>Bacteroidota</taxon>
        <taxon>Flavobacteriia</taxon>
        <taxon>Flavobacteriales</taxon>
        <taxon>Weeksellaceae</taxon>
        <taxon>Apibacter</taxon>
    </lineage>
</organism>
<dbReference type="GO" id="GO:0031293">
    <property type="term" value="P:membrane protein intracellular domain proteolysis"/>
    <property type="evidence" value="ECO:0007669"/>
    <property type="project" value="TreeGrafter"/>
</dbReference>
<keyword evidence="1" id="KW-0812">Transmembrane</keyword>
<keyword evidence="1" id="KW-1133">Transmembrane helix</keyword>
<feature type="transmembrane region" description="Helical" evidence="1">
    <location>
        <begin position="360"/>
        <end position="381"/>
    </location>
</feature>
<feature type="transmembrane region" description="Helical" evidence="1">
    <location>
        <begin position="181"/>
        <end position="201"/>
    </location>
</feature>
<reference evidence="2 3" key="1">
    <citation type="submission" date="2018-02" db="EMBL/GenBank/DDBJ databases">
        <title>Genome sequences of Apibacter spp., gut symbionts of Asian honey bees.</title>
        <authorList>
            <person name="Kwong W.K."/>
            <person name="Steele M.I."/>
            <person name="Moran N.A."/>
        </authorList>
    </citation>
    <scope>NUCLEOTIDE SEQUENCE [LARGE SCALE GENOMIC DNA]</scope>
    <source>
        <strain evidence="3">wkB301</strain>
    </source>
</reference>
<dbReference type="GO" id="GO:0016020">
    <property type="term" value="C:membrane"/>
    <property type="evidence" value="ECO:0007669"/>
    <property type="project" value="InterPro"/>
</dbReference>
<dbReference type="EMBL" id="PSZM01000046">
    <property type="protein sequence ID" value="PQL90683.1"/>
    <property type="molecule type" value="Genomic_DNA"/>
</dbReference>